<keyword evidence="2" id="KW-1185">Reference proteome</keyword>
<gene>
    <name evidence="1" type="ORF">ABDB84_09815</name>
</gene>
<organism evidence="1 2">
    <name type="scientific">Uliginosibacterium sediminicola</name>
    <dbReference type="NCBI Taxonomy" id="2024550"/>
    <lineage>
        <taxon>Bacteria</taxon>
        <taxon>Pseudomonadati</taxon>
        <taxon>Pseudomonadota</taxon>
        <taxon>Betaproteobacteria</taxon>
        <taxon>Rhodocyclales</taxon>
        <taxon>Zoogloeaceae</taxon>
        <taxon>Uliginosibacterium</taxon>
    </lineage>
</organism>
<accession>A0ABU9YYG4</accession>
<sequence>MTVKIMNMMTGEQLSDMERYGEEVLNANWLPQQVLSVGLQLVSSAVRATPPALQDIDDFMSRLYRSQE</sequence>
<evidence type="ECO:0008006" key="3">
    <source>
        <dbReference type="Google" id="ProtNLM"/>
    </source>
</evidence>
<dbReference type="EMBL" id="JBDIVE010000004">
    <property type="protein sequence ID" value="MEN3068775.1"/>
    <property type="molecule type" value="Genomic_DNA"/>
</dbReference>
<name>A0ABU9YYG4_9RHOO</name>
<proteinExistence type="predicted"/>
<comment type="caution">
    <text evidence="1">The sequence shown here is derived from an EMBL/GenBank/DDBJ whole genome shotgun (WGS) entry which is preliminary data.</text>
</comment>
<evidence type="ECO:0000313" key="1">
    <source>
        <dbReference type="EMBL" id="MEN3068775.1"/>
    </source>
</evidence>
<dbReference type="RefSeq" id="WP_345919544.1">
    <property type="nucleotide sequence ID" value="NZ_JBDIVE010000004.1"/>
</dbReference>
<reference evidence="1 2" key="1">
    <citation type="journal article" date="2018" name="Int. J. Syst. Evol. Microbiol.">
        <title>Uliginosibacterium sediminicola sp. nov., isolated from freshwater sediment.</title>
        <authorList>
            <person name="Hwang W.M."/>
            <person name="Kim S.M."/>
            <person name="Kang K."/>
            <person name="Ahn T.Y."/>
        </authorList>
    </citation>
    <scope>NUCLEOTIDE SEQUENCE [LARGE SCALE GENOMIC DNA]</scope>
    <source>
        <strain evidence="1 2">M1-21</strain>
    </source>
</reference>
<dbReference type="Proteomes" id="UP001410394">
    <property type="component" value="Unassembled WGS sequence"/>
</dbReference>
<protein>
    <recommendedName>
        <fullName evidence="3">Phage protein</fullName>
    </recommendedName>
</protein>
<evidence type="ECO:0000313" key="2">
    <source>
        <dbReference type="Proteomes" id="UP001410394"/>
    </source>
</evidence>